<dbReference type="InterPro" id="IPR045864">
    <property type="entry name" value="aa-tRNA-synth_II/BPL/LPL"/>
</dbReference>
<keyword evidence="4" id="KW-0030">Aminoacyl-tRNA synthetase</keyword>
<feature type="binding site" evidence="2">
    <location>
        <position position="129"/>
    </location>
    <ligand>
        <name>L-histidine</name>
        <dbReference type="ChEBI" id="CHEBI:57595"/>
    </ligand>
</feature>
<evidence type="ECO:0000256" key="1">
    <source>
        <dbReference type="ARBA" id="ARBA00030619"/>
    </source>
</evidence>
<organism evidence="4 5">
    <name type="scientific">Nocardiopsis metallicus</name>
    <dbReference type="NCBI Taxonomy" id="179819"/>
    <lineage>
        <taxon>Bacteria</taxon>
        <taxon>Bacillati</taxon>
        <taxon>Actinomycetota</taxon>
        <taxon>Actinomycetes</taxon>
        <taxon>Streptosporangiales</taxon>
        <taxon>Nocardiopsidaceae</taxon>
        <taxon>Nocardiopsis</taxon>
    </lineage>
</organism>
<keyword evidence="4" id="KW-0436">Ligase</keyword>
<dbReference type="GO" id="GO:0006427">
    <property type="term" value="P:histidyl-tRNA aminoacylation"/>
    <property type="evidence" value="ECO:0007669"/>
    <property type="project" value="TreeGrafter"/>
</dbReference>
<feature type="binding site" evidence="2">
    <location>
        <position position="301"/>
    </location>
    <ligand>
        <name>L-histidine</name>
        <dbReference type="ChEBI" id="CHEBI:57595"/>
    </ligand>
</feature>
<dbReference type="InterPro" id="IPR041715">
    <property type="entry name" value="HisRS-like_core"/>
</dbReference>
<name>A0A840WA28_9ACTN</name>
<dbReference type="InterPro" id="IPR006195">
    <property type="entry name" value="aa-tRNA-synth_II"/>
</dbReference>
<evidence type="ECO:0000259" key="3">
    <source>
        <dbReference type="PROSITE" id="PS50862"/>
    </source>
</evidence>
<feature type="binding site" evidence="2">
    <location>
        <begin position="305"/>
        <end position="306"/>
    </location>
    <ligand>
        <name>L-histidine</name>
        <dbReference type="ChEBI" id="CHEBI:57595"/>
    </ligand>
</feature>
<evidence type="ECO:0000313" key="5">
    <source>
        <dbReference type="Proteomes" id="UP000579647"/>
    </source>
</evidence>
<dbReference type="RefSeq" id="WP_184365737.1">
    <property type="nucleotide sequence ID" value="NZ_BAAAKM010000031.1"/>
</dbReference>
<proteinExistence type="predicted"/>
<gene>
    <name evidence="4" type="ORF">HNR07_003360</name>
</gene>
<dbReference type="PIRSF" id="PIRSF001549">
    <property type="entry name" value="His-tRNA_synth"/>
    <property type="match status" value="1"/>
</dbReference>
<feature type="binding site" evidence="2">
    <location>
        <position position="146"/>
    </location>
    <ligand>
        <name>L-histidine</name>
        <dbReference type="ChEBI" id="CHEBI:57595"/>
    </ligand>
</feature>
<dbReference type="AlphaFoldDB" id="A0A840WA28"/>
<dbReference type="EMBL" id="JACHDO010000001">
    <property type="protein sequence ID" value="MBB5492223.1"/>
    <property type="molecule type" value="Genomic_DNA"/>
</dbReference>
<accession>A0A840WA28</accession>
<evidence type="ECO:0000256" key="2">
    <source>
        <dbReference type="PIRSR" id="PIRSR001549-1"/>
    </source>
</evidence>
<feature type="binding site" evidence="2">
    <location>
        <position position="150"/>
    </location>
    <ligand>
        <name>L-histidine</name>
        <dbReference type="ChEBI" id="CHEBI:57595"/>
    </ligand>
</feature>
<dbReference type="PANTHER" id="PTHR43707">
    <property type="entry name" value="HISTIDYL-TRNA SYNTHETASE"/>
    <property type="match status" value="1"/>
</dbReference>
<comment type="caution">
    <text evidence="4">The sequence shown here is derived from an EMBL/GenBank/DDBJ whole genome shotgun (WGS) entry which is preliminary data.</text>
</comment>
<dbReference type="PROSITE" id="PS50862">
    <property type="entry name" value="AA_TRNA_LIGASE_II"/>
    <property type="match status" value="1"/>
</dbReference>
<dbReference type="PANTHER" id="PTHR43707:SF1">
    <property type="entry name" value="HISTIDINE--TRNA LIGASE, MITOCHONDRIAL-RELATED"/>
    <property type="match status" value="1"/>
</dbReference>
<dbReference type="Proteomes" id="UP000579647">
    <property type="component" value="Unassembled WGS sequence"/>
</dbReference>
<evidence type="ECO:0000313" key="4">
    <source>
        <dbReference type="EMBL" id="MBB5492223.1"/>
    </source>
</evidence>
<sequence>MPHTPRNTQPFAGTRDRFGPELRQRDYAQSVLAHYAHTRGYDRLEVPALERKSSFSRQIVGASPWPEWNPKGVFELDVPDYGPGHTRTYENTPAVLIPEGTVSVARWLASVMPAQTLPLKVFYDLPCWRNEAVDTLSPGKAREFRQFGVEILGVASPAADAEIITFIDGALRALGVPEHSVRVRISDVALFRTLAEQSGFEEQTTVAVKECLDALAECRAGKDPDRARELTTRLNTLLAGRPAETVRRWQAMAHHDSGDIDPDLLATLGEVAPGHLEQLASTTQALRQAGLNTVIDLGVVRSHEYYTGLAFEVDVVLEDTSFVEIAGGGRYDHLIGHFASHGPGTVPASGFAFGMERLLAVMDACGAFTGAPTHQRSHHFGPSTADRLLVPTSTGDPVRDYLRAYTATRGRTDGQRVDLWVGEAADTNSLHRYAQARHIPETTSC</sequence>
<dbReference type="Pfam" id="PF13393">
    <property type="entry name" value="tRNA-synt_His"/>
    <property type="match status" value="1"/>
</dbReference>
<dbReference type="CDD" id="cd00773">
    <property type="entry name" value="HisRS-like_core"/>
    <property type="match status" value="1"/>
</dbReference>
<feature type="domain" description="Aminoacyl-transfer RNA synthetases class-II family profile" evidence="3">
    <location>
        <begin position="39"/>
        <end position="391"/>
    </location>
</feature>
<dbReference type="GO" id="GO:0004821">
    <property type="term" value="F:histidine-tRNA ligase activity"/>
    <property type="evidence" value="ECO:0007669"/>
    <property type="project" value="TreeGrafter"/>
</dbReference>
<keyword evidence="5" id="KW-1185">Reference proteome</keyword>
<dbReference type="GO" id="GO:0005737">
    <property type="term" value="C:cytoplasm"/>
    <property type="evidence" value="ECO:0007669"/>
    <property type="project" value="InterPro"/>
</dbReference>
<reference evidence="4 5" key="1">
    <citation type="submission" date="2020-08" db="EMBL/GenBank/DDBJ databases">
        <title>Sequencing the genomes of 1000 actinobacteria strains.</title>
        <authorList>
            <person name="Klenk H.-P."/>
        </authorList>
    </citation>
    <scope>NUCLEOTIDE SEQUENCE [LARGE SCALE GENOMIC DNA]</scope>
    <source>
        <strain evidence="4 5">DSM 44598</strain>
    </source>
</reference>
<dbReference type="SUPFAM" id="SSF55681">
    <property type="entry name" value="Class II aaRS and biotin synthetases"/>
    <property type="match status" value="1"/>
</dbReference>
<dbReference type="InterPro" id="IPR004516">
    <property type="entry name" value="HisRS/HisZ"/>
</dbReference>
<feature type="binding site" evidence="2">
    <location>
        <begin position="99"/>
        <end position="101"/>
    </location>
    <ligand>
        <name>L-histidine</name>
        <dbReference type="ChEBI" id="CHEBI:57595"/>
    </ligand>
</feature>
<dbReference type="Gene3D" id="3.30.930.10">
    <property type="entry name" value="Bira Bifunctional Protein, Domain 2"/>
    <property type="match status" value="1"/>
</dbReference>
<protein>
    <recommendedName>
        <fullName evidence="1">Histidyl-tRNA synthetase</fullName>
    </recommendedName>
</protein>